<dbReference type="Pfam" id="PF02780">
    <property type="entry name" value="Transketolase_C"/>
    <property type="match status" value="1"/>
</dbReference>
<dbReference type="PANTHER" id="PTHR43257:SF2">
    <property type="entry name" value="PYRUVATE DEHYDROGENASE E1 COMPONENT SUBUNIT BETA"/>
    <property type="match status" value="1"/>
</dbReference>
<dbReference type="PANTHER" id="PTHR43257">
    <property type="entry name" value="PYRUVATE DEHYDROGENASE E1 COMPONENT BETA SUBUNIT"/>
    <property type="match status" value="1"/>
</dbReference>
<evidence type="ECO:0000256" key="3">
    <source>
        <dbReference type="ARBA" id="ARBA00023052"/>
    </source>
</evidence>
<protein>
    <submittedName>
        <fullName evidence="5">Pyruvate/2-oxoglutarate dehydrogenase complex, dehydrogenase component beta subunit</fullName>
    </submittedName>
</protein>
<dbReference type="Pfam" id="PF02779">
    <property type="entry name" value="Transket_pyr"/>
    <property type="match status" value="1"/>
</dbReference>
<evidence type="ECO:0000256" key="2">
    <source>
        <dbReference type="ARBA" id="ARBA00023002"/>
    </source>
</evidence>
<dbReference type="RefSeq" id="WP_004071137.1">
    <property type="nucleotide sequence ID" value="NZ_CM001488.1"/>
</dbReference>
<dbReference type="Proteomes" id="UP000005778">
    <property type="component" value="Chromosome"/>
</dbReference>
<dbReference type="InterPro" id="IPR033248">
    <property type="entry name" value="Transketolase_C"/>
</dbReference>
<reference evidence="5 6" key="1">
    <citation type="submission" date="2011-09" db="EMBL/GenBank/DDBJ databases">
        <authorList>
            <consortium name="US DOE Joint Genome Institute (JGI-PGF)"/>
            <person name="Lucas S."/>
            <person name="Han J."/>
            <person name="Lapidus A."/>
            <person name="Cheng J.-F."/>
            <person name="Goodwin L."/>
            <person name="Pitluck S."/>
            <person name="Peters L."/>
            <person name="Land M.L."/>
            <person name="Hauser L."/>
            <person name="Orellana R."/>
            <person name="Lovley D."/>
            <person name="Woyke T.J."/>
        </authorList>
    </citation>
    <scope>NUCLEOTIDE SEQUENCE [LARGE SCALE GENOMIC DNA]</scope>
    <source>
        <strain evidence="5 6">2ac9</strain>
    </source>
</reference>
<dbReference type="EMBL" id="CM001488">
    <property type="protein sequence ID" value="EIM62528.1"/>
    <property type="molecule type" value="Genomic_DNA"/>
</dbReference>
<gene>
    <name evidence="5" type="ORF">DespoDRAFT_00512</name>
</gene>
<keyword evidence="6" id="KW-1185">Reference proteome</keyword>
<sequence length="331" mass="35229">MSQKTFGNAINNALSTAMDMDDTVFIAGEGVGVSIHSDPNMPTYGLLDKFGRRRVKDTPVSEAAIAGLAVGASCMGLRPVVEIMFFPFITLASDMLVNHAGKLRYMSGGKSSFPLTVRVKAGVGFGAGSQHSHNLEAWIAHTPGLKIVWPSTAEDAKGLLLSAIFDPDPVIIVEDMMLYGMKGTFPDADVRTPLGKARIAVPGADCTVIAYGKALYTAMNAVEPLSEKGISCEVIDLRSLVPLDKACILESVRKTGHLVVVHEANRFCGFGAELAAMVAEEAFYDLKGPVKRVGAPQIPVPVASSLEKVFIPAPEDVVRAVLETMNKSIII</sequence>
<dbReference type="InterPro" id="IPR005475">
    <property type="entry name" value="Transketolase-like_Pyr-bd"/>
</dbReference>
<dbReference type="SMART" id="SM00861">
    <property type="entry name" value="Transket_pyr"/>
    <property type="match status" value="1"/>
</dbReference>
<dbReference type="SUPFAM" id="SSF52518">
    <property type="entry name" value="Thiamin diphosphate-binding fold (THDP-binding)"/>
    <property type="match status" value="1"/>
</dbReference>
<accession>I5AZ65</accession>
<evidence type="ECO:0000259" key="4">
    <source>
        <dbReference type="SMART" id="SM00861"/>
    </source>
</evidence>
<dbReference type="AlphaFoldDB" id="I5AZ65"/>
<dbReference type="InterPro" id="IPR029061">
    <property type="entry name" value="THDP-binding"/>
</dbReference>
<dbReference type="SUPFAM" id="SSF52922">
    <property type="entry name" value="TK C-terminal domain-like"/>
    <property type="match status" value="1"/>
</dbReference>
<dbReference type="FunFam" id="3.40.50.920:FF:000001">
    <property type="entry name" value="Pyruvate dehydrogenase E1 beta subunit"/>
    <property type="match status" value="1"/>
</dbReference>
<dbReference type="Gene3D" id="3.40.50.920">
    <property type="match status" value="1"/>
</dbReference>
<dbReference type="eggNOG" id="COG0022">
    <property type="taxonomic scope" value="Bacteria"/>
</dbReference>
<name>I5AZ65_9BACT</name>
<organism evidence="5 6">
    <name type="scientific">Desulfobacter postgatei 2ac9</name>
    <dbReference type="NCBI Taxonomy" id="879212"/>
    <lineage>
        <taxon>Bacteria</taxon>
        <taxon>Pseudomonadati</taxon>
        <taxon>Thermodesulfobacteriota</taxon>
        <taxon>Desulfobacteria</taxon>
        <taxon>Desulfobacterales</taxon>
        <taxon>Desulfobacteraceae</taxon>
        <taxon>Desulfobacter</taxon>
    </lineage>
</organism>
<proteinExistence type="predicted"/>
<dbReference type="STRING" id="879212.DespoDRAFT_00512"/>
<dbReference type="FunFam" id="3.40.50.970:FF:000001">
    <property type="entry name" value="Pyruvate dehydrogenase E1 beta subunit"/>
    <property type="match status" value="1"/>
</dbReference>
<dbReference type="HOGENOM" id="CLU_012907_1_0_7"/>
<dbReference type="OrthoDB" id="9780894at2"/>
<feature type="domain" description="Transketolase-like pyrimidine-binding" evidence="4">
    <location>
        <begin position="4"/>
        <end position="181"/>
    </location>
</feature>
<evidence type="ECO:0000313" key="6">
    <source>
        <dbReference type="Proteomes" id="UP000005778"/>
    </source>
</evidence>
<dbReference type="NCBIfam" id="NF006667">
    <property type="entry name" value="PRK09212.1"/>
    <property type="match status" value="1"/>
</dbReference>
<dbReference type="CDD" id="cd07036">
    <property type="entry name" value="TPP_PYR_E1-PDHc-beta_like"/>
    <property type="match status" value="1"/>
</dbReference>
<dbReference type="GO" id="GO:0016491">
    <property type="term" value="F:oxidoreductase activity"/>
    <property type="evidence" value="ECO:0007669"/>
    <property type="project" value="UniProtKB-KW"/>
</dbReference>
<keyword evidence="5" id="KW-0670">Pyruvate</keyword>
<dbReference type="InterPro" id="IPR009014">
    <property type="entry name" value="Transketo_C/PFOR_II"/>
</dbReference>
<evidence type="ECO:0000313" key="5">
    <source>
        <dbReference type="EMBL" id="EIM62528.1"/>
    </source>
</evidence>
<reference evidence="5 6" key="2">
    <citation type="submission" date="2012-02" db="EMBL/GenBank/DDBJ databases">
        <title>Improved High-Quality Draft sequence of Desulfobacter postgatei 2ac9.</title>
        <authorList>
            <consortium name="US DOE Joint Genome Institute"/>
            <person name="Lucas S."/>
            <person name="Han J."/>
            <person name="Lapidus A."/>
            <person name="Cheng J.-F."/>
            <person name="Goodwin L."/>
            <person name="Pitluck S."/>
            <person name="Peters L."/>
            <person name="Ovchinnikova G."/>
            <person name="Held B."/>
            <person name="Detter J.C."/>
            <person name="Han C."/>
            <person name="Tapia R."/>
            <person name="Land M."/>
            <person name="Hauser L."/>
            <person name="Kyrpides N."/>
            <person name="Ivanova N."/>
            <person name="Pagani I."/>
            <person name="Orellana R."/>
            <person name="Lovley D."/>
            <person name="Woyke T."/>
        </authorList>
    </citation>
    <scope>NUCLEOTIDE SEQUENCE [LARGE SCALE GENOMIC DNA]</scope>
    <source>
        <strain evidence="5 6">2ac9</strain>
    </source>
</reference>
<keyword evidence="2" id="KW-0560">Oxidoreductase</keyword>
<comment type="cofactor">
    <cofactor evidence="1">
        <name>thiamine diphosphate</name>
        <dbReference type="ChEBI" id="CHEBI:58937"/>
    </cofactor>
</comment>
<keyword evidence="3" id="KW-0786">Thiamine pyrophosphate</keyword>
<evidence type="ECO:0000256" key="1">
    <source>
        <dbReference type="ARBA" id="ARBA00001964"/>
    </source>
</evidence>
<dbReference type="Gene3D" id="3.40.50.970">
    <property type="match status" value="1"/>
</dbReference>